<dbReference type="InterPro" id="IPR010129">
    <property type="entry name" value="T1SS_HlyD"/>
</dbReference>
<keyword evidence="3 9" id="KW-0813">Transport</keyword>
<comment type="similarity">
    <text evidence="2 9">Belongs to the membrane fusion protein (MFP) (TC 8.A.1) family.</text>
</comment>
<dbReference type="GO" id="GO:0015031">
    <property type="term" value="P:protein transport"/>
    <property type="evidence" value="ECO:0007669"/>
    <property type="project" value="InterPro"/>
</dbReference>
<dbReference type="Gene3D" id="2.40.50.100">
    <property type="match status" value="1"/>
</dbReference>
<reference evidence="13" key="2">
    <citation type="submission" date="2020-09" db="EMBL/GenBank/DDBJ databases">
        <authorList>
            <person name="Sun Q."/>
            <person name="Zhou Y."/>
        </authorList>
    </citation>
    <scope>NUCLEOTIDE SEQUENCE</scope>
    <source>
        <strain evidence="13">CGMCC 1.7081</strain>
    </source>
</reference>
<evidence type="ECO:0000256" key="5">
    <source>
        <dbReference type="ARBA" id="ARBA00022519"/>
    </source>
</evidence>
<evidence type="ECO:0000259" key="11">
    <source>
        <dbReference type="Pfam" id="PF25994"/>
    </source>
</evidence>
<dbReference type="Proteomes" id="UP000611500">
    <property type="component" value="Unassembled WGS sequence"/>
</dbReference>
<keyword evidence="6 9" id="KW-0812">Transmembrane</keyword>
<organism evidence="13 14">
    <name type="scientific">Pseudodonghicola xiamenensis</name>
    <dbReference type="NCBI Taxonomy" id="337702"/>
    <lineage>
        <taxon>Bacteria</taxon>
        <taxon>Pseudomonadati</taxon>
        <taxon>Pseudomonadota</taxon>
        <taxon>Alphaproteobacteria</taxon>
        <taxon>Rhodobacterales</taxon>
        <taxon>Paracoccaceae</taxon>
        <taxon>Pseudodonghicola</taxon>
    </lineage>
</organism>
<evidence type="ECO:0000313" key="14">
    <source>
        <dbReference type="Proteomes" id="UP000611500"/>
    </source>
</evidence>
<dbReference type="InterPro" id="IPR058982">
    <property type="entry name" value="Beta-barrel_AprE"/>
</dbReference>
<evidence type="ECO:0000256" key="6">
    <source>
        <dbReference type="ARBA" id="ARBA00022692"/>
    </source>
</evidence>
<feature type="domain" description="AprE-like long alpha-helical hairpin" evidence="11">
    <location>
        <begin position="156"/>
        <end position="340"/>
    </location>
</feature>
<dbReference type="Pfam" id="PF25994">
    <property type="entry name" value="HH_AprE"/>
    <property type="match status" value="1"/>
</dbReference>
<dbReference type="NCBIfam" id="TIGR01843">
    <property type="entry name" value="type_I_hlyD"/>
    <property type="match status" value="1"/>
</dbReference>
<dbReference type="EMBL" id="BNAP01000032">
    <property type="protein sequence ID" value="GHH02203.1"/>
    <property type="molecule type" value="Genomic_DNA"/>
</dbReference>
<feature type="coiled-coil region" evidence="10">
    <location>
        <begin position="230"/>
        <end position="316"/>
    </location>
</feature>
<dbReference type="Gene3D" id="2.40.30.170">
    <property type="match status" value="1"/>
</dbReference>
<dbReference type="PRINTS" id="PR01490">
    <property type="entry name" value="RTXTOXIND"/>
</dbReference>
<dbReference type="GO" id="GO:0005886">
    <property type="term" value="C:plasma membrane"/>
    <property type="evidence" value="ECO:0007669"/>
    <property type="project" value="UniProtKB-SubCell"/>
</dbReference>
<comment type="caution">
    <text evidence="13">The sequence shown here is derived from an EMBL/GenBank/DDBJ whole genome shotgun (WGS) entry which is preliminary data.</text>
</comment>
<gene>
    <name evidence="13" type="primary">aprE</name>
    <name evidence="13" type="ORF">GCM10010961_39850</name>
</gene>
<evidence type="ECO:0000256" key="2">
    <source>
        <dbReference type="ARBA" id="ARBA00009477"/>
    </source>
</evidence>
<accession>A0A8J3H9D1</accession>
<evidence type="ECO:0000313" key="13">
    <source>
        <dbReference type="EMBL" id="GHH02203.1"/>
    </source>
</evidence>
<name>A0A8J3H9D1_9RHOB</name>
<feature type="transmembrane region" description="Helical" evidence="9">
    <location>
        <begin position="82"/>
        <end position="101"/>
    </location>
</feature>
<protein>
    <recommendedName>
        <fullName evidence="9">Membrane fusion protein (MFP) family protein</fullName>
    </recommendedName>
</protein>
<dbReference type="RefSeq" id="WP_205620482.1">
    <property type="nucleotide sequence ID" value="NZ_BNAP01000032.1"/>
</dbReference>
<keyword evidence="10" id="KW-0175">Coiled coil</keyword>
<comment type="caution">
    <text evidence="9">Lacks conserved residue(s) required for the propagation of feature annotation.</text>
</comment>
<evidence type="ECO:0000256" key="8">
    <source>
        <dbReference type="ARBA" id="ARBA00023136"/>
    </source>
</evidence>
<evidence type="ECO:0000256" key="1">
    <source>
        <dbReference type="ARBA" id="ARBA00004377"/>
    </source>
</evidence>
<comment type="subcellular location">
    <subcellularLocation>
        <location evidence="1 9">Cell inner membrane</location>
        <topology evidence="1 9">Single-pass membrane protein</topology>
    </subcellularLocation>
</comment>
<dbReference type="PANTHER" id="PTHR30386:SF17">
    <property type="entry name" value="ALKALINE PROTEASE SECRETION PROTEIN APRE"/>
    <property type="match status" value="1"/>
</dbReference>
<feature type="transmembrane region" description="Helical" evidence="9">
    <location>
        <begin position="39"/>
        <end position="61"/>
    </location>
</feature>
<dbReference type="InterPro" id="IPR050739">
    <property type="entry name" value="MFP"/>
</dbReference>
<keyword evidence="8 9" id="KW-0472">Membrane</keyword>
<evidence type="ECO:0000259" key="12">
    <source>
        <dbReference type="Pfam" id="PF26002"/>
    </source>
</evidence>
<keyword evidence="5 9" id="KW-0997">Cell inner membrane</keyword>
<evidence type="ECO:0000256" key="7">
    <source>
        <dbReference type="ARBA" id="ARBA00022989"/>
    </source>
</evidence>
<keyword evidence="7 9" id="KW-1133">Transmembrane helix</keyword>
<evidence type="ECO:0000256" key="10">
    <source>
        <dbReference type="SAM" id="Coils"/>
    </source>
</evidence>
<evidence type="ECO:0000256" key="3">
    <source>
        <dbReference type="ARBA" id="ARBA00022448"/>
    </source>
</evidence>
<proteinExistence type="inferred from homology"/>
<evidence type="ECO:0000256" key="4">
    <source>
        <dbReference type="ARBA" id="ARBA00022475"/>
    </source>
</evidence>
<dbReference type="PANTHER" id="PTHR30386">
    <property type="entry name" value="MEMBRANE FUSION SUBUNIT OF EMRAB-TOLC MULTIDRUG EFFLUX PUMP"/>
    <property type="match status" value="1"/>
</dbReference>
<dbReference type="Gene3D" id="1.10.287.470">
    <property type="entry name" value="Helix hairpin bin"/>
    <property type="match status" value="1"/>
</dbReference>
<reference evidence="13" key="1">
    <citation type="journal article" date="2014" name="Int. J. Syst. Evol. Microbiol.">
        <title>Complete genome sequence of Corynebacterium casei LMG S-19264T (=DSM 44701T), isolated from a smear-ripened cheese.</title>
        <authorList>
            <consortium name="US DOE Joint Genome Institute (JGI-PGF)"/>
            <person name="Walter F."/>
            <person name="Albersmeier A."/>
            <person name="Kalinowski J."/>
            <person name="Ruckert C."/>
        </authorList>
    </citation>
    <scope>NUCLEOTIDE SEQUENCE</scope>
    <source>
        <strain evidence="13">CGMCC 1.7081</strain>
    </source>
</reference>
<dbReference type="InterPro" id="IPR058781">
    <property type="entry name" value="HH_AprE-like"/>
</dbReference>
<dbReference type="Pfam" id="PF26002">
    <property type="entry name" value="Beta-barrel_AprE"/>
    <property type="match status" value="1"/>
</dbReference>
<feature type="domain" description="AprE-like beta-barrel" evidence="12">
    <location>
        <begin position="388"/>
        <end position="478"/>
    </location>
</feature>
<dbReference type="AlphaFoldDB" id="A0A8J3H9D1"/>
<keyword evidence="14" id="KW-1185">Reference proteome</keyword>
<keyword evidence="4 9" id="KW-1003">Cell membrane</keyword>
<sequence length="501" mass="55080">MDRIKELFAMAATWIGTGWHEISVAWEAVLTGTPGTQELMTILAPAALALLVLTILAVRALRRRPGFRPVTALSQVTRGPRLLGLLAALLFFGGFGAWAFLAPLASAALAVGVVNPDGSRKTVQHLEGGIIKHIHVREGDHVTAGDVLVTLDTVRARARVEELRERLVFLLAAEARLEAELTSAPEINFPEEEMARHSAAPGPLISAQRNLFRTRRDTQASREHILTKRMDQLRTEIGGLQQVIAAQDRQIELLQQELEMTDQLYERGLNRLPQVLGLQRGLASLQADQAQNRATVARLQQQIGETELQLVATRQQGMEDVSSDLAQIRSELASMRSSLPERLDALSRTQILAPISGRVLNLRVTTENGGVLEPGGDILDIVPDDGRLVIDARVRPNDIETVYPGMSARVLLTAYSQRNLPHLYGTVSVVAADRLQDDRTGEPYFLVKVTVTPEDVSALGHDVQILSGMPADVMLLTGERSLARYLFKPMMDSLRLSFRES</sequence>
<evidence type="ECO:0000256" key="9">
    <source>
        <dbReference type="RuleBase" id="RU365093"/>
    </source>
</evidence>